<evidence type="ECO:0000256" key="1">
    <source>
        <dbReference type="ARBA" id="ARBA00022723"/>
    </source>
</evidence>
<reference evidence="5 6" key="1">
    <citation type="submission" date="2024-10" db="EMBL/GenBank/DDBJ databases">
        <title>Updated reference genomes for cyclostephanoid diatoms.</title>
        <authorList>
            <person name="Roberts W.R."/>
            <person name="Alverson A.J."/>
        </authorList>
    </citation>
    <scope>NUCLEOTIDE SEQUENCE [LARGE SCALE GENOMIC DNA]</scope>
    <source>
        <strain evidence="5 6">AJA276-08</strain>
    </source>
</reference>
<dbReference type="Pfam" id="PF12906">
    <property type="entry name" value="RINGv"/>
    <property type="match status" value="1"/>
</dbReference>
<evidence type="ECO:0000256" key="2">
    <source>
        <dbReference type="ARBA" id="ARBA00022771"/>
    </source>
</evidence>
<dbReference type="Gene3D" id="3.30.40.10">
    <property type="entry name" value="Zinc/RING finger domain, C3HC4 (zinc finger)"/>
    <property type="match status" value="1"/>
</dbReference>
<evidence type="ECO:0000313" key="6">
    <source>
        <dbReference type="Proteomes" id="UP001530315"/>
    </source>
</evidence>
<sequence>MKICAACALELPEDSFSNEQWQRKLPHRRCTECITDEQVAQLTAPSCWICLGDEADKQEVLRRDCSCRGTNAGFVHLSCLVEYAERKNLAWIEVVGSRDIKEFRKPWAVCPNCHQHYQNALSVDMANEFVSFVQKEHPDNKQKQVEALELKLSSLCKSLTPVQVDEAKEVATRLLVLIGQMKVETLTLPTRYMQAEAFTYYNLGMIAHNVNKEESYQEALVHYNKCLELSTAINFGELIAIAKYIISLARSRLEREDVTQNEEEHVKICQDLYLMRVTTHGEEHAGAIKSGMMLAVAFWNANRRIEATRLLKGLVAVSERVNGPQNGTTKRAKSLLQEVNAHQAD</sequence>
<proteinExistence type="predicted"/>
<organism evidence="5 6">
    <name type="scientific">Stephanodiscus triporus</name>
    <dbReference type="NCBI Taxonomy" id="2934178"/>
    <lineage>
        <taxon>Eukaryota</taxon>
        <taxon>Sar</taxon>
        <taxon>Stramenopiles</taxon>
        <taxon>Ochrophyta</taxon>
        <taxon>Bacillariophyta</taxon>
        <taxon>Coscinodiscophyceae</taxon>
        <taxon>Thalassiosirophycidae</taxon>
        <taxon>Stephanodiscales</taxon>
        <taxon>Stephanodiscaceae</taxon>
        <taxon>Stephanodiscus</taxon>
    </lineage>
</organism>
<dbReference type="InterPro" id="IPR011990">
    <property type="entry name" value="TPR-like_helical_dom_sf"/>
</dbReference>
<keyword evidence="1" id="KW-0479">Metal-binding</keyword>
<protein>
    <recommendedName>
        <fullName evidence="4">RING-CH-type domain-containing protein</fullName>
    </recommendedName>
</protein>
<keyword evidence="6" id="KW-1185">Reference proteome</keyword>
<dbReference type="InterPro" id="IPR011016">
    <property type="entry name" value="Znf_RING-CH"/>
</dbReference>
<dbReference type="Proteomes" id="UP001530315">
    <property type="component" value="Unassembled WGS sequence"/>
</dbReference>
<dbReference type="PROSITE" id="PS51292">
    <property type="entry name" value="ZF_RING_CH"/>
    <property type="match status" value="1"/>
</dbReference>
<gene>
    <name evidence="5" type="ORF">ACHAW5_008957</name>
</gene>
<name>A0ABD3QFG4_9STRA</name>
<dbReference type="EMBL" id="JALLAZ020000269">
    <property type="protein sequence ID" value="KAL3799062.1"/>
    <property type="molecule type" value="Genomic_DNA"/>
</dbReference>
<dbReference type="GO" id="GO:0008270">
    <property type="term" value="F:zinc ion binding"/>
    <property type="evidence" value="ECO:0007669"/>
    <property type="project" value="UniProtKB-KW"/>
</dbReference>
<feature type="domain" description="RING-CH-type" evidence="4">
    <location>
        <begin position="39"/>
        <end position="120"/>
    </location>
</feature>
<dbReference type="SMART" id="SM00744">
    <property type="entry name" value="RINGv"/>
    <property type="match status" value="1"/>
</dbReference>
<accession>A0ABD3QFG4</accession>
<evidence type="ECO:0000259" key="4">
    <source>
        <dbReference type="PROSITE" id="PS51292"/>
    </source>
</evidence>
<evidence type="ECO:0000313" key="5">
    <source>
        <dbReference type="EMBL" id="KAL3799062.1"/>
    </source>
</evidence>
<keyword evidence="2" id="KW-0863">Zinc-finger</keyword>
<keyword evidence="3" id="KW-0862">Zinc</keyword>
<comment type="caution">
    <text evidence="5">The sequence shown here is derived from an EMBL/GenBank/DDBJ whole genome shotgun (WGS) entry which is preliminary data.</text>
</comment>
<dbReference type="InterPro" id="IPR013083">
    <property type="entry name" value="Znf_RING/FYVE/PHD"/>
</dbReference>
<dbReference type="SUPFAM" id="SSF57850">
    <property type="entry name" value="RING/U-box"/>
    <property type="match status" value="1"/>
</dbReference>
<dbReference type="Gene3D" id="1.25.40.10">
    <property type="entry name" value="Tetratricopeptide repeat domain"/>
    <property type="match status" value="1"/>
</dbReference>
<dbReference type="AlphaFoldDB" id="A0ABD3QFG4"/>
<evidence type="ECO:0000256" key="3">
    <source>
        <dbReference type="ARBA" id="ARBA00022833"/>
    </source>
</evidence>